<organism evidence="4 5">
    <name type="scientific">Formivibrio citricus</name>
    <dbReference type="NCBI Taxonomy" id="83765"/>
    <lineage>
        <taxon>Bacteria</taxon>
        <taxon>Pseudomonadati</taxon>
        <taxon>Pseudomonadota</taxon>
        <taxon>Betaproteobacteria</taxon>
        <taxon>Neisseriales</taxon>
        <taxon>Chitinibacteraceae</taxon>
        <taxon>Formivibrio</taxon>
    </lineage>
</organism>
<evidence type="ECO:0000259" key="3">
    <source>
        <dbReference type="Pfam" id="PF13439"/>
    </source>
</evidence>
<dbReference type="EMBL" id="FOVE01000019">
    <property type="protein sequence ID" value="SFN84224.1"/>
    <property type="molecule type" value="Genomic_DNA"/>
</dbReference>
<dbReference type="InterPro" id="IPR001296">
    <property type="entry name" value="Glyco_trans_1"/>
</dbReference>
<dbReference type="RefSeq" id="WP_177187873.1">
    <property type="nucleotide sequence ID" value="NZ_FOVE01000019.1"/>
</dbReference>
<feature type="domain" description="Glycosyl transferase family 1" evidence="2">
    <location>
        <begin position="220"/>
        <end position="358"/>
    </location>
</feature>
<sequence length="391" mass="42995">MKILFFVRDLGLGGVERCVSLVAEGLAASGFEVTIALLGGSRNLWEKNTANVRVVDLSPLWHGKRPWTWLAGWRAARRLAKEADVVIAATFLMPLYMAWAATIGLKKRLIGWVHGPMAELDAFARMNPIHRAACQFIYRRLPETLCVSDHTRQSLARWLGMPIQPGWLVMPNFVEPSVKPREAPSPQPSPARGEGALVDTSANLPPSPLRGRGDGGEGREHPLQLLFVGRIAEEKQPHLWLDTLEALAARGLPSELTVLGAGPMQEWVKNEAARRRLAVHFHGQVGGVEDFMRRADWLLLTSNFEGFGLVVLEAMQVGLPVVSTDSGGVNDFFAGRVSEFVVNEATGQALAAKIAEQLPHHAEIGAWLCERAKNYAPAVLLKTWARLLSNR</sequence>
<evidence type="ECO:0000256" key="1">
    <source>
        <dbReference type="SAM" id="MobiDB-lite"/>
    </source>
</evidence>
<dbReference type="InterPro" id="IPR050194">
    <property type="entry name" value="Glycosyltransferase_grp1"/>
</dbReference>
<gene>
    <name evidence="4" type="ORF">SAMN05660284_02365</name>
</gene>
<dbReference type="InterPro" id="IPR028098">
    <property type="entry name" value="Glyco_trans_4-like_N"/>
</dbReference>
<evidence type="ECO:0000313" key="5">
    <source>
        <dbReference type="Proteomes" id="UP000242869"/>
    </source>
</evidence>
<dbReference type="GO" id="GO:0016757">
    <property type="term" value="F:glycosyltransferase activity"/>
    <property type="evidence" value="ECO:0007669"/>
    <property type="project" value="InterPro"/>
</dbReference>
<dbReference type="SUPFAM" id="SSF53756">
    <property type="entry name" value="UDP-Glycosyltransferase/glycogen phosphorylase"/>
    <property type="match status" value="1"/>
</dbReference>
<feature type="domain" description="Glycosyltransferase subfamily 4-like N-terminal" evidence="3">
    <location>
        <begin position="13"/>
        <end position="163"/>
    </location>
</feature>
<accession>A0A1I5CBH9</accession>
<reference evidence="5" key="1">
    <citation type="submission" date="2016-10" db="EMBL/GenBank/DDBJ databases">
        <authorList>
            <person name="Varghese N."/>
            <person name="Submissions S."/>
        </authorList>
    </citation>
    <scope>NUCLEOTIDE SEQUENCE [LARGE SCALE GENOMIC DNA]</scope>
    <source>
        <strain evidence="5">DSM 6150</strain>
    </source>
</reference>
<dbReference type="Pfam" id="PF00534">
    <property type="entry name" value="Glycos_transf_1"/>
    <property type="match status" value="1"/>
</dbReference>
<dbReference type="Pfam" id="PF13439">
    <property type="entry name" value="Glyco_transf_4"/>
    <property type="match status" value="1"/>
</dbReference>
<proteinExistence type="predicted"/>
<keyword evidence="4" id="KW-0808">Transferase</keyword>
<dbReference type="STRING" id="83765.SAMN05660284_02365"/>
<evidence type="ECO:0000313" key="4">
    <source>
        <dbReference type="EMBL" id="SFN84224.1"/>
    </source>
</evidence>
<keyword evidence="5" id="KW-1185">Reference proteome</keyword>
<dbReference type="AlphaFoldDB" id="A0A1I5CBH9"/>
<feature type="region of interest" description="Disordered" evidence="1">
    <location>
        <begin position="178"/>
        <end position="218"/>
    </location>
</feature>
<dbReference type="CDD" id="cd03811">
    <property type="entry name" value="GT4_GT28_WabH-like"/>
    <property type="match status" value="1"/>
</dbReference>
<name>A0A1I5CBH9_9NEIS</name>
<dbReference type="PANTHER" id="PTHR45947">
    <property type="entry name" value="SULFOQUINOVOSYL TRANSFERASE SQD2"/>
    <property type="match status" value="1"/>
</dbReference>
<evidence type="ECO:0000259" key="2">
    <source>
        <dbReference type="Pfam" id="PF00534"/>
    </source>
</evidence>
<dbReference type="Gene3D" id="3.40.50.2000">
    <property type="entry name" value="Glycogen Phosphorylase B"/>
    <property type="match status" value="2"/>
</dbReference>
<dbReference type="PANTHER" id="PTHR45947:SF3">
    <property type="entry name" value="SULFOQUINOVOSYL TRANSFERASE SQD2"/>
    <property type="match status" value="1"/>
</dbReference>
<protein>
    <submittedName>
        <fullName evidence="4">Glycosyltransferase involved in cell wall bisynthesis</fullName>
    </submittedName>
</protein>
<dbReference type="Proteomes" id="UP000242869">
    <property type="component" value="Unassembled WGS sequence"/>
</dbReference>